<feature type="domain" description="LysM" evidence="1">
    <location>
        <begin position="192"/>
        <end position="236"/>
    </location>
</feature>
<dbReference type="PROSITE" id="PS51782">
    <property type="entry name" value="LYSM"/>
    <property type="match status" value="12"/>
</dbReference>
<name>A8MI50_ALKOO</name>
<dbReference type="PANTHER" id="PTHR33734:SF22">
    <property type="entry name" value="MEMBRANE-BOUND LYTIC MUREIN TRANSGLYCOSYLASE D"/>
    <property type="match status" value="1"/>
</dbReference>
<evidence type="ECO:0000313" key="2">
    <source>
        <dbReference type="EMBL" id="ABW19482.1"/>
    </source>
</evidence>
<proteinExistence type="predicted"/>
<dbReference type="HOGENOM" id="CLU_387166_0_0_9"/>
<feature type="domain" description="LysM" evidence="1">
    <location>
        <begin position="366"/>
        <end position="410"/>
    </location>
</feature>
<dbReference type="AlphaFoldDB" id="A8MI50"/>
<feature type="domain" description="LysM" evidence="1">
    <location>
        <begin position="543"/>
        <end position="587"/>
    </location>
</feature>
<keyword evidence="3" id="KW-1185">Reference proteome</keyword>
<dbReference type="KEGG" id="aoe:Clos_1944"/>
<dbReference type="Pfam" id="PF01476">
    <property type="entry name" value="LysM"/>
    <property type="match status" value="12"/>
</dbReference>
<feature type="domain" description="LysM" evidence="1">
    <location>
        <begin position="604"/>
        <end position="648"/>
    </location>
</feature>
<organism evidence="2 3">
    <name type="scientific">Alkaliphilus oremlandii (strain OhILAs)</name>
    <name type="common">Clostridium oremlandii (strain OhILAs)</name>
    <dbReference type="NCBI Taxonomy" id="350688"/>
    <lineage>
        <taxon>Bacteria</taxon>
        <taxon>Bacillati</taxon>
        <taxon>Bacillota</taxon>
        <taxon>Clostridia</taxon>
        <taxon>Peptostreptococcales</taxon>
        <taxon>Natronincolaceae</taxon>
        <taxon>Alkaliphilus</taxon>
    </lineage>
</organism>
<feature type="domain" description="LysM" evidence="1">
    <location>
        <begin position="482"/>
        <end position="526"/>
    </location>
</feature>
<dbReference type="RefSeq" id="WP_012159794.1">
    <property type="nucleotide sequence ID" value="NC_009922.1"/>
</dbReference>
<sequence>MYYNSYMPNKCPMGTMPYMVKAGDTFYNIAIRCNTTVAALMAANPNVNPNSLYIGQIICVPMSQPQPQPPCPGGTYYTVKAGDTFFSIARRYNISVDALIAANPNVNPDALYVGQVICIPKTTPPPQTCPVGTTPYIVRPGDTFFSIARRYNISVDALIAANPNVNPDNLQIGQQICIPMGTPPQKCPIGTTPYTVKAGDTIFSIAQKHNTTVDAILRANPGLNPNNLQIGQIICIPMGTPPQQCPIGTTPYTVKAGDTIFSIAQKHNTTVDAILRANPGLNPNNLQIGQVICIPMGTPPQQCPIGTTPYTVKAGDTIFSIAQKHNTTVDAILRANPGLNPNNLQIGQVICIPMGTPPQQCPIGTTPYTVKAGDTIFSIAQKHNTTVDAILRANPGLNPNNLQIGQVICIPMGTPPQQCPIGTTPYTVKAGDTIFSIAQKHNTTVDAILRANPELNPNNLQIGQVICIPMGTPPQQCPAGTTPYTIRSGDTFYLLAQRYNTTVEAIQRANPGVDPNNLQIGQVICMPGTPPTPPPSGCPTGTTPYTIKSGDTFYLLAQRYNTTVEAIQRANPGVNPNNLQIGQVICMPGTPPTPPPSGCPTGTTPYTIKSGDTFYLLAQRYNTTVEAIQKANPGVNPNNLQIGQVICMPGTPPTTPPPSGCPTGTTPYTIKSGDTLYLLAKKFNTTVEAIEKANPGINPNNLQIGQVICIPKA</sequence>
<evidence type="ECO:0000313" key="3">
    <source>
        <dbReference type="Proteomes" id="UP000000269"/>
    </source>
</evidence>
<feature type="domain" description="LysM" evidence="1">
    <location>
        <begin position="424"/>
        <end position="468"/>
    </location>
</feature>
<dbReference type="Proteomes" id="UP000000269">
    <property type="component" value="Chromosome"/>
</dbReference>
<feature type="domain" description="LysM" evidence="1">
    <location>
        <begin position="16"/>
        <end position="60"/>
    </location>
</feature>
<dbReference type="STRING" id="350688.Clos_1944"/>
<reference evidence="3" key="1">
    <citation type="submission" date="2007-10" db="EMBL/GenBank/DDBJ databases">
        <title>Complete genome of Alkaliphilus oremlandii OhILAs.</title>
        <authorList>
            <person name="Copeland A."/>
            <person name="Lucas S."/>
            <person name="Lapidus A."/>
            <person name="Barry K."/>
            <person name="Detter J.C."/>
            <person name="Glavina del Rio T."/>
            <person name="Hammon N."/>
            <person name="Israni S."/>
            <person name="Dalin E."/>
            <person name="Tice H."/>
            <person name="Pitluck S."/>
            <person name="Chain P."/>
            <person name="Malfatti S."/>
            <person name="Shin M."/>
            <person name="Vergez L."/>
            <person name="Schmutz J."/>
            <person name="Larimer F."/>
            <person name="Land M."/>
            <person name="Hauser L."/>
            <person name="Kyrpides N."/>
            <person name="Mikhailova N."/>
            <person name="Stolz J.F."/>
            <person name="Dawson A."/>
            <person name="Fisher E."/>
            <person name="Crable B."/>
            <person name="Perera E."/>
            <person name="Lisak J."/>
            <person name="Ranganathan M."/>
            <person name="Basu P."/>
            <person name="Richardson P."/>
        </authorList>
    </citation>
    <scope>NUCLEOTIDE SEQUENCE [LARGE SCALE GENOMIC DNA]</scope>
    <source>
        <strain evidence="3">OhILAs</strain>
    </source>
</reference>
<gene>
    <name evidence="2" type="ordered locus">Clos_1944</name>
</gene>
<dbReference type="SMART" id="SM00257">
    <property type="entry name" value="LysM"/>
    <property type="match status" value="12"/>
</dbReference>
<feature type="domain" description="LysM" evidence="1">
    <location>
        <begin position="250"/>
        <end position="294"/>
    </location>
</feature>
<dbReference type="eggNOG" id="COG1388">
    <property type="taxonomic scope" value="Bacteria"/>
</dbReference>
<dbReference type="PANTHER" id="PTHR33734">
    <property type="entry name" value="LYSM DOMAIN-CONTAINING GPI-ANCHORED PROTEIN 2"/>
    <property type="match status" value="1"/>
</dbReference>
<feature type="domain" description="LysM" evidence="1">
    <location>
        <begin position="75"/>
        <end position="119"/>
    </location>
</feature>
<feature type="domain" description="LysM" evidence="1">
    <location>
        <begin position="666"/>
        <end position="710"/>
    </location>
</feature>
<dbReference type="InterPro" id="IPR036779">
    <property type="entry name" value="LysM_dom_sf"/>
</dbReference>
<dbReference type="Gene3D" id="3.10.350.10">
    <property type="entry name" value="LysM domain"/>
    <property type="match status" value="12"/>
</dbReference>
<dbReference type="InterPro" id="IPR018392">
    <property type="entry name" value="LysM"/>
</dbReference>
<protein>
    <submittedName>
        <fullName evidence="2">Peptidoglycan-binding LysM</fullName>
    </submittedName>
</protein>
<feature type="domain" description="LysM" evidence="1">
    <location>
        <begin position="308"/>
        <end position="352"/>
    </location>
</feature>
<accession>A8MI50</accession>
<dbReference type="SUPFAM" id="SSF54106">
    <property type="entry name" value="LysM domain"/>
    <property type="match status" value="12"/>
</dbReference>
<evidence type="ECO:0000259" key="1">
    <source>
        <dbReference type="PROSITE" id="PS51782"/>
    </source>
</evidence>
<dbReference type="EMBL" id="CP000853">
    <property type="protein sequence ID" value="ABW19482.1"/>
    <property type="molecule type" value="Genomic_DNA"/>
</dbReference>
<dbReference type="CDD" id="cd00118">
    <property type="entry name" value="LysM"/>
    <property type="match status" value="12"/>
</dbReference>
<feature type="domain" description="LysM" evidence="1">
    <location>
        <begin position="134"/>
        <end position="178"/>
    </location>
</feature>